<dbReference type="InterPro" id="IPR058031">
    <property type="entry name" value="AAA_lid_NorR"/>
</dbReference>
<evidence type="ECO:0000313" key="5">
    <source>
        <dbReference type="EMBL" id="RMJ04582.1"/>
    </source>
</evidence>
<sequence>MEKRPLVWLSAAQGNTLIRGLLQPRWSLIDFDFSKPVSLFPNTPDAAKVGVLELPENVETDLPQLEKWLEAIGIIYWVAIAPEKPHSRTSTANLIVRYCSDFHTQPVDAERLNTVLGHLWGMASMKESTSHANLHDYGDLALLGSSAAIQNVHSLLRRFSATLEPVLITGESSTGKDAGARFIHNHSIRATGPLIFVNCAALPSTLTHSELFGYEKGAFTSAQQSHPGRLEQANGGTLVFSGINELHLEQQSALLRFLQEGEVQRVGSNTRISANGRVIATTTQPLQELVAVGLFRSDVYFRLGNLEVVLPPLRDRCEDIPALAQTLLEASLPGLERKRLSDAAMHCLINHSWPGNLQELQNRLRRGVLLSEQTTIEPADLGLRAPSAGRSQPSNLSLQAFRDQADHQALICSLRLSNNNLSEAARVLKISRASFYRLLEKHNPQPPSRGFRQNPTPKGDAT</sequence>
<dbReference type="RefSeq" id="WP_114334643.1">
    <property type="nucleotide sequence ID" value="NZ_QMDL01000002.1"/>
</dbReference>
<reference evidence="5 6" key="1">
    <citation type="submission" date="2018-08" db="EMBL/GenBank/DDBJ databases">
        <title>Whole Genome Sequence of the Moderate Halophilic Marine Bacterium Marinobacter litoralis Sw-45.</title>
        <authorList>
            <person name="Musa H."/>
        </authorList>
    </citation>
    <scope>NUCLEOTIDE SEQUENCE [LARGE SCALE GENOMIC DNA]</scope>
    <source>
        <strain evidence="5 6">Sw-45</strain>
    </source>
</reference>
<keyword evidence="1" id="KW-0547">Nucleotide-binding</keyword>
<dbReference type="Pfam" id="PF25601">
    <property type="entry name" value="AAA_lid_14"/>
    <property type="match status" value="1"/>
</dbReference>
<dbReference type="GO" id="GO:0005524">
    <property type="term" value="F:ATP binding"/>
    <property type="evidence" value="ECO:0007669"/>
    <property type="project" value="UniProtKB-KW"/>
</dbReference>
<dbReference type="InterPro" id="IPR009057">
    <property type="entry name" value="Homeodomain-like_sf"/>
</dbReference>
<dbReference type="PANTHER" id="PTHR32071:SF120">
    <property type="entry name" value="TRANSCRIPTIONAL REGULATOR-RELATED"/>
    <property type="match status" value="1"/>
</dbReference>
<dbReference type="InterPro" id="IPR002078">
    <property type="entry name" value="Sigma_54_int"/>
</dbReference>
<organism evidence="5 6">
    <name type="scientific">Marinobacter litoralis</name>
    <dbReference type="NCBI Taxonomy" id="187981"/>
    <lineage>
        <taxon>Bacteria</taxon>
        <taxon>Pseudomonadati</taxon>
        <taxon>Pseudomonadota</taxon>
        <taxon>Gammaproteobacteria</taxon>
        <taxon>Pseudomonadales</taxon>
        <taxon>Marinobacteraceae</taxon>
        <taxon>Marinobacter</taxon>
    </lineage>
</organism>
<dbReference type="Gene3D" id="1.10.8.60">
    <property type="match status" value="1"/>
</dbReference>
<dbReference type="Gene3D" id="3.40.50.300">
    <property type="entry name" value="P-loop containing nucleotide triphosphate hydrolases"/>
    <property type="match status" value="1"/>
</dbReference>
<dbReference type="Pfam" id="PF00158">
    <property type="entry name" value="Sigma54_activat"/>
    <property type="match status" value="1"/>
</dbReference>
<feature type="domain" description="Sigma-54 factor interaction" evidence="4">
    <location>
        <begin position="142"/>
        <end position="369"/>
    </location>
</feature>
<dbReference type="Proteomes" id="UP000265903">
    <property type="component" value="Unassembled WGS sequence"/>
</dbReference>
<evidence type="ECO:0000256" key="2">
    <source>
        <dbReference type="ARBA" id="ARBA00022840"/>
    </source>
</evidence>
<keyword evidence="6" id="KW-1185">Reference proteome</keyword>
<comment type="caution">
    <text evidence="5">The sequence shown here is derived from an EMBL/GenBank/DDBJ whole genome shotgun (WGS) entry which is preliminary data.</text>
</comment>
<dbReference type="Pfam" id="PF20161">
    <property type="entry name" value="VpsR"/>
    <property type="match status" value="1"/>
</dbReference>
<dbReference type="InterPro" id="IPR045343">
    <property type="entry name" value="VpsR"/>
</dbReference>
<dbReference type="AlphaFoldDB" id="A0A3M2RH67"/>
<gene>
    <name evidence="5" type="primary">ntrC_2</name>
    <name evidence="5" type="ORF">DOQ08_01905</name>
</gene>
<dbReference type="PROSITE" id="PS50045">
    <property type="entry name" value="SIGMA54_INTERACT_4"/>
    <property type="match status" value="1"/>
</dbReference>
<feature type="region of interest" description="Disordered" evidence="3">
    <location>
        <begin position="441"/>
        <end position="462"/>
    </location>
</feature>
<dbReference type="GO" id="GO:0006355">
    <property type="term" value="P:regulation of DNA-templated transcription"/>
    <property type="evidence" value="ECO:0007669"/>
    <property type="project" value="InterPro"/>
</dbReference>
<dbReference type="OrthoDB" id="9804019at2"/>
<accession>A0A3M2RH67</accession>
<evidence type="ECO:0000256" key="3">
    <source>
        <dbReference type="SAM" id="MobiDB-lite"/>
    </source>
</evidence>
<proteinExistence type="predicted"/>
<name>A0A3M2RH67_9GAMM</name>
<keyword evidence="2" id="KW-0067">ATP-binding</keyword>
<dbReference type="EMBL" id="QMDL01000002">
    <property type="protein sequence ID" value="RMJ04582.1"/>
    <property type="molecule type" value="Genomic_DNA"/>
</dbReference>
<dbReference type="PANTHER" id="PTHR32071">
    <property type="entry name" value="TRANSCRIPTIONAL REGULATORY PROTEIN"/>
    <property type="match status" value="1"/>
</dbReference>
<evidence type="ECO:0000259" key="4">
    <source>
        <dbReference type="PROSITE" id="PS50045"/>
    </source>
</evidence>
<dbReference type="SMART" id="SM00382">
    <property type="entry name" value="AAA"/>
    <property type="match status" value="1"/>
</dbReference>
<dbReference type="InterPro" id="IPR027417">
    <property type="entry name" value="P-loop_NTPase"/>
</dbReference>
<dbReference type="InterPro" id="IPR003593">
    <property type="entry name" value="AAA+_ATPase"/>
</dbReference>
<evidence type="ECO:0000256" key="1">
    <source>
        <dbReference type="ARBA" id="ARBA00022741"/>
    </source>
</evidence>
<evidence type="ECO:0000313" key="6">
    <source>
        <dbReference type="Proteomes" id="UP000265903"/>
    </source>
</evidence>
<dbReference type="SUPFAM" id="SSF46689">
    <property type="entry name" value="Homeodomain-like"/>
    <property type="match status" value="1"/>
</dbReference>
<dbReference type="Gene3D" id="1.10.10.60">
    <property type="entry name" value="Homeodomain-like"/>
    <property type="match status" value="1"/>
</dbReference>
<dbReference type="SUPFAM" id="SSF52540">
    <property type="entry name" value="P-loop containing nucleoside triphosphate hydrolases"/>
    <property type="match status" value="1"/>
</dbReference>
<dbReference type="FunFam" id="3.40.50.300:FF:000006">
    <property type="entry name" value="DNA-binding transcriptional regulator NtrC"/>
    <property type="match status" value="1"/>
</dbReference>
<protein>
    <submittedName>
        <fullName evidence="5">Nitrogen assimilation regulatory protein</fullName>
    </submittedName>
</protein>
<dbReference type="CDD" id="cd00009">
    <property type="entry name" value="AAA"/>
    <property type="match status" value="1"/>
</dbReference>